<protein>
    <submittedName>
        <fullName evidence="1">Uncharacterized protein</fullName>
    </submittedName>
</protein>
<accession>A0A0A9FJA5</accession>
<proteinExistence type="predicted"/>
<dbReference type="EMBL" id="GBRH01187710">
    <property type="protein sequence ID" value="JAE10186.1"/>
    <property type="molecule type" value="Transcribed_RNA"/>
</dbReference>
<reference evidence="1" key="2">
    <citation type="journal article" date="2015" name="Data Brief">
        <title>Shoot transcriptome of the giant reed, Arundo donax.</title>
        <authorList>
            <person name="Barrero R.A."/>
            <person name="Guerrero F.D."/>
            <person name="Moolhuijzen P."/>
            <person name="Goolsby J.A."/>
            <person name="Tidwell J."/>
            <person name="Bellgard S.E."/>
            <person name="Bellgard M.I."/>
        </authorList>
    </citation>
    <scope>NUCLEOTIDE SEQUENCE</scope>
    <source>
        <tissue evidence="1">Shoot tissue taken approximately 20 cm above the soil surface</tissue>
    </source>
</reference>
<dbReference type="AlphaFoldDB" id="A0A0A9FJA5"/>
<evidence type="ECO:0000313" key="1">
    <source>
        <dbReference type="EMBL" id="JAE10186.1"/>
    </source>
</evidence>
<reference evidence="1" key="1">
    <citation type="submission" date="2014-09" db="EMBL/GenBank/DDBJ databases">
        <authorList>
            <person name="Magalhaes I.L.F."/>
            <person name="Oliveira U."/>
            <person name="Santos F.R."/>
            <person name="Vidigal T.H.D.A."/>
            <person name="Brescovit A.D."/>
            <person name="Santos A.J."/>
        </authorList>
    </citation>
    <scope>NUCLEOTIDE SEQUENCE</scope>
    <source>
        <tissue evidence="1">Shoot tissue taken approximately 20 cm above the soil surface</tissue>
    </source>
</reference>
<organism evidence="1">
    <name type="scientific">Arundo donax</name>
    <name type="common">Giant reed</name>
    <name type="synonym">Donax arundinaceus</name>
    <dbReference type="NCBI Taxonomy" id="35708"/>
    <lineage>
        <taxon>Eukaryota</taxon>
        <taxon>Viridiplantae</taxon>
        <taxon>Streptophyta</taxon>
        <taxon>Embryophyta</taxon>
        <taxon>Tracheophyta</taxon>
        <taxon>Spermatophyta</taxon>
        <taxon>Magnoliopsida</taxon>
        <taxon>Liliopsida</taxon>
        <taxon>Poales</taxon>
        <taxon>Poaceae</taxon>
        <taxon>PACMAD clade</taxon>
        <taxon>Arundinoideae</taxon>
        <taxon>Arundineae</taxon>
        <taxon>Arundo</taxon>
    </lineage>
</organism>
<name>A0A0A9FJA5_ARUDO</name>
<sequence>MERETTASYLLLPRVVALTAKAGRFGCTQTDLACAAVPVSSNI</sequence>